<reference evidence="3 4" key="1">
    <citation type="journal article" date="2016" name="Mol. Biol. Evol.">
        <title>Comparative Genomics of Early-Diverging Mushroom-Forming Fungi Provides Insights into the Origins of Lignocellulose Decay Capabilities.</title>
        <authorList>
            <person name="Nagy L.G."/>
            <person name="Riley R."/>
            <person name="Tritt A."/>
            <person name="Adam C."/>
            <person name="Daum C."/>
            <person name="Floudas D."/>
            <person name="Sun H."/>
            <person name="Yadav J.S."/>
            <person name="Pangilinan J."/>
            <person name="Larsson K.H."/>
            <person name="Matsuura K."/>
            <person name="Barry K."/>
            <person name="Labutti K."/>
            <person name="Kuo R."/>
            <person name="Ohm R.A."/>
            <person name="Bhattacharya S.S."/>
            <person name="Shirouzu T."/>
            <person name="Yoshinaga Y."/>
            <person name="Martin F.M."/>
            <person name="Grigoriev I.V."/>
            <person name="Hibbett D.S."/>
        </authorList>
    </citation>
    <scope>NUCLEOTIDE SEQUENCE [LARGE SCALE GENOMIC DNA]</scope>
    <source>
        <strain evidence="3 4">HHB12733</strain>
    </source>
</reference>
<dbReference type="Proteomes" id="UP000076842">
    <property type="component" value="Unassembled WGS sequence"/>
</dbReference>
<gene>
    <name evidence="3" type="ORF">CALCODRAFT_484748</name>
</gene>
<feature type="region of interest" description="Disordered" evidence="1">
    <location>
        <begin position="119"/>
        <end position="163"/>
    </location>
</feature>
<dbReference type="CDD" id="cd12087">
    <property type="entry name" value="TM_EGFR-like"/>
    <property type="match status" value="1"/>
</dbReference>
<keyword evidence="4" id="KW-1185">Reference proteome</keyword>
<keyword evidence="2" id="KW-1133">Transmembrane helix</keyword>
<feature type="transmembrane region" description="Helical" evidence="2">
    <location>
        <begin position="332"/>
        <end position="352"/>
    </location>
</feature>
<organism evidence="3 4">
    <name type="scientific">Calocera cornea HHB12733</name>
    <dbReference type="NCBI Taxonomy" id="1353952"/>
    <lineage>
        <taxon>Eukaryota</taxon>
        <taxon>Fungi</taxon>
        <taxon>Dikarya</taxon>
        <taxon>Basidiomycota</taxon>
        <taxon>Agaricomycotina</taxon>
        <taxon>Dacrymycetes</taxon>
        <taxon>Dacrymycetales</taxon>
        <taxon>Dacrymycetaceae</taxon>
        <taxon>Calocera</taxon>
    </lineage>
</organism>
<evidence type="ECO:0000256" key="2">
    <source>
        <dbReference type="SAM" id="Phobius"/>
    </source>
</evidence>
<feature type="compositionally biased region" description="Pro residues" evidence="1">
    <location>
        <begin position="514"/>
        <end position="528"/>
    </location>
</feature>
<feature type="compositionally biased region" description="Low complexity" evidence="1">
    <location>
        <begin position="682"/>
        <end position="713"/>
    </location>
</feature>
<keyword evidence="2" id="KW-0472">Membrane</keyword>
<dbReference type="InParanoid" id="A0A165ET66"/>
<dbReference type="OrthoDB" id="3366439at2759"/>
<evidence type="ECO:0000256" key="1">
    <source>
        <dbReference type="SAM" id="MobiDB-lite"/>
    </source>
</evidence>
<keyword evidence="2" id="KW-0812">Transmembrane</keyword>
<dbReference type="EMBL" id="KV423994">
    <property type="protein sequence ID" value="KZT55478.1"/>
    <property type="molecule type" value="Genomic_DNA"/>
</dbReference>
<name>A0A165ET66_9BASI</name>
<protein>
    <submittedName>
        <fullName evidence="3">Uncharacterized protein</fullName>
    </submittedName>
</protein>
<dbReference type="AlphaFoldDB" id="A0A165ET66"/>
<feature type="compositionally biased region" description="Basic and acidic residues" evidence="1">
    <location>
        <begin position="766"/>
        <end position="789"/>
    </location>
</feature>
<evidence type="ECO:0000313" key="4">
    <source>
        <dbReference type="Proteomes" id="UP000076842"/>
    </source>
</evidence>
<feature type="region of interest" description="Disordered" evidence="1">
    <location>
        <begin position="569"/>
        <end position="789"/>
    </location>
</feature>
<accession>A0A165ET66</accession>
<evidence type="ECO:0000313" key="3">
    <source>
        <dbReference type="EMBL" id="KZT55478.1"/>
    </source>
</evidence>
<feature type="compositionally biased region" description="Low complexity" evidence="1">
    <location>
        <begin position="635"/>
        <end position="644"/>
    </location>
</feature>
<feature type="compositionally biased region" description="Low complexity" evidence="1">
    <location>
        <begin position="747"/>
        <end position="760"/>
    </location>
</feature>
<sequence>MHQGPCLWCRLDVLTPLPSAQLFSSLPPCLPASRSTARPSPNHHLHTPPLHLPAAHPNPPTPHSGVVTRIILRLRLRLGVSERSAEPSTLRHRHTHRLGTLLLLLLLLLLSLPNNQHNGHNPLRHSHSHSDPHTHPIPLRAHPNPIGPQRTPGPERERRRRRRRVEHRLRLRFRQPLGLGHFDQLRHELLKQQLLFLQLQLQLLFLQLKQLELKLEQLLKPVQHQRHEHEQQQQHLLVRHLYLQQLHNIHHLDHLDLQFELHKQQQQRLVDITLGHSTIPTGATVTGGSSYWQTFTLVTTEINGQSTTIPVPTTLNIGPAEPSHNPMSSPGAIAGAVIGALAGLAILLFIFWRIRRRSHALASLPYTRRRRDMGLEGEMYDDEEEEMTQRAALGPGVGRTTPGPYEYGVVGGLAPPSHEATISSVNSHSPSASTSATSYLAAATPLVPASPFAQQHPISPPPQGAMQSQSLPPTAAAAAAMAAGAYPYPAHPGQAATRREASSSGSIFHEEGVWPPPQSHTPTPSTPSFPPTPLQAYAALGQQPQQPNVNLSLGPARPAMAAAHQGHVRGASGSLGSRGDAYADDAGGEADSLIGPGAGGGDGYGAYTDDPVPPQAEGWRMSEHSGSGSWGQAPGLAALAAAAGSGSGSGSGSMSAKQRERASILAQQAEARQRRMSAHSLANANANANPLSPTSGSGSTTNPASPTSAYPTTIYSAEQGEGDPRSPTATIVQHLDGGRAPPLGRAGQQTGEQTGEQVVELPPRYDQIRADGEGSSRDRVRNLREKAGR</sequence>
<feature type="region of interest" description="Disordered" evidence="1">
    <location>
        <begin position="491"/>
        <end position="528"/>
    </location>
</feature>
<proteinExistence type="predicted"/>